<organism evidence="1 2">
    <name type="scientific">Thelonectria olida</name>
    <dbReference type="NCBI Taxonomy" id="1576542"/>
    <lineage>
        <taxon>Eukaryota</taxon>
        <taxon>Fungi</taxon>
        <taxon>Dikarya</taxon>
        <taxon>Ascomycota</taxon>
        <taxon>Pezizomycotina</taxon>
        <taxon>Sordariomycetes</taxon>
        <taxon>Hypocreomycetidae</taxon>
        <taxon>Hypocreales</taxon>
        <taxon>Nectriaceae</taxon>
        <taxon>Thelonectria</taxon>
    </lineage>
</organism>
<sequence>MSVARPHNGFLLTFSALFRLIEEDAEQDARNESGETPSSMAAKWGFAEMERLLDKEGTDKDAIDVIDWPPSLTAPSRSHLTAKCKGASPAWFLASFSAPAFMSKLTTASDRRMQSHQAILVSGILISSGLDEQPLEGIVPPLNAAKCSGVQFLPFLAFLSAPASRSTSTISAPPYCC</sequence>
<accession>A0A9P8VZ25</accession>
<keyword evidence="2" id="KW-1185">Reference proteome</keyword>
<dbReference type="SUPFAM" id="SSF48403">
    <property type="entry name" value="Ankyrin repeat"/>
    <property type="match status" value="1"/>
</dbReference>
<dbReference type="EMBL" id="JAGPYM010000020">
    <property type="protein sequence ID" value="KAH6884423.1"/>
    <property type="molecule type" value="Genomic_DNA"/>
</dbReference>
<proteinExistence type="predicted"/>
<comment type="caution">
    <text evidence="1">The sequence shown here is derived from an EMBL/GenBank/DDBJ whole genome shotgun (WGS) entry which is preliminary data.</text>
</comment>
<dbReference type="InterPro" id="IPR036770">
    <property type="entry name" value="Ankyrin_rpt-contain_sf"/>
</dbReference>
<dbReference type="Proteomes" id="UP000777438">
    <property type="component" value="Unassembled WGS sequence"/>
</dbReference>
<name>A0A9P8VZ25_9HYPO</name>
<gene>
    <name evidence="1" type="ORF">B0T10DRAFT_462751</name>
</gene>
<dbReference type="AlphaFoldDB" id="A0A9P8VZ25"/>
<reference evidence="1 2" key="1">
    <citation type="journal article" date="2021" name="Nat. Commun.">
        <title>Genetic determinants of endophytism in the Arabidopsis root mycobiome.</title>
        <authorList>
            <person name="Mesny F."/>
            <person name="Miyauchi S."/>
            <person name="Thiergart T."/>
            <person name="Pickel B."/>
            <person name="Atanasova L."/>
            <person name="Karlsson M."/>
            <person name="Huettel B."/>
            <person name="Barry K.W."/>
            <person name="Haridas S."/>
            <person name="Chen C."/>
            <person name="Bauer D."/>
            <person name="Andreopoulos W."/>
            <person name="Pangilinan J."/>
            <person name="LaButti K."/>
            <person name="Riley R."/>
            <person name="Lipzen A."/>
            <person name="Clum A."/>
            <person name="Drula E."/>
            <person name="Henrissat B."/>
            <person name="Kohler A."/>
            <person name="Grigoriev I.V."/>
            <person name="Martin F.M."/>
            <person name="Hacquard S."/>
        </authorList>
    </citation>
    <scope>NUCLEOTIDE SEQUENCE [LARGE SCALE GENOMIC DNA]</scope>
    <source>
        <strain evidence="1 2">MPI-CAGE-CH-0241</strain>
    </source>
</reference>
<protein>
    <submittedName>
        <fullName evidence="1">Uncharacterized protein</fullName>
    </submittedName>
</protein>
<evidence type="ECO:0000313" key="2">
    <source>
        <dbReference type="Proteomes" id="UP000777438"/>
    </source>
</evidence>
<evidence type="ECO:0000313" key="1">
    <source>
        <dbReference type="EMBL" id="KAH6884423.1"/>
    </source>
</evidence>